<feature type="non-terminal residue" evidence="2">
    <location>
        <position position="150"/>
    </location>
</feature>
<reference evidence="2 3" key="1">
    <citation type="submission" date="2019-09" db="EMBL/GenBank/DDBJ databases">
        <title>Bird 10,000 Genomes (B10K) Project - Family phase.</title>
        <authorList>
            <person name="Zhang G."/>
        </authorList>
    </citation>
    <scope>NUCLEOTIDE SEQUENCE [LARGE SCALE GENOMIC DNA]</scope>
    <source>
        <strain evidence="2">B10K-DU-012-46</strain>
    </source>
</reference>
<dbReference type="EMBL" id="VZTP01039958">
    <property type="protein sequence ID" value="NXT15620.1"/>
    <property type="molecule type" value="Genomic_DNA"/>
</dbReference>
<accession>A0A7L3AD53</accession>
<keyword evidence="1" id="KW-0175">Coiled coil</keyword>
<sequence length="150" mass="17751">ANVYPTRELLARCQQNQHIKICRHCNTNHETCSYITGKCPVTQEARIRKHNDICNLLTKAAQQENWTVFHEPHRRENTRQLFKPDLLFVKENQAYVMLDVTIRYKWHNNSLQKAAEEKVKKYQHLQSEIQEVTTDTKIIGFPIGARGKWH</sequence>
<comment type="caution">
    <text evidence="2">The sequence shown here is derived from an EMBL/GenBank/DDBJ whole genome shotgun (WGS) entry which is preliminary data.</text>
</comment>
<proteinExistence type="predicted"/>
<dbReference type="AlphaFoldDB" id="A0A7L3AD53"/>
<evidence type="ECO:0000256" key="1">
    <source>
        <dbReference type="SAM" id="Coils"/>
    </source>
</evidence>
<feature type="non-terminal residue" evidence="2">
    <location>
        <position position="1"/>
    </location>
</feature>
<evidence type="ECO:0000313" key="3">
    <source>
        <dbReference type="Proteomes" id="UP000553798"/>
    </source>
</evidence>
<gene>
    <name evidence="2" type="primary">Po22</name>
    <name evidence="2" type="ORF">PRUFUL_R11110</name>
</gene>
<organism evidence="2 3">
    <name type="scientific">Prunella fulvescens</name>
    <name type="common">Brown accentor</name>
    <dbReference type="NCBI Taxonomy" id="670355"/>
    <lineage>
        <taxon>Eukaryota</taxon>
        <taxon>Metazoa</taxon>
        <taxon>Chordata</taxon>
        <taxon>Craniata</taxon>
        <taxon>Vertebrata</taxon>
        <taxon>Euteleostomi</taxon>
        <taxon>Archelosauria</taxon>
        <taxon>Archosauria</taxon>
        <taxon>Dinosauria</taxon>
        <taxon>Saurischia</taxon>
        <taxon>Theropoda</taxon>
        <taxon>Coelurosauria</taxon>
        <taxon>Aves</taxon>
        <taxon>Neognathae</taxon>
        <taxon>Neoaves</taxon>
        <taxon>Telluraves</taxon>
        <taxon>Australaves</taxon>
        <taxon>Passeriformes</taxon>
        <taxon>Passeroidea</taxon>
        <taxon>Prunellidae</taxon>
        <taxon>Prunella</taxon>
    </lineage>
</organism>
<evidence type="ECO:0000313" key="2">
    <source>
        <dbReference type="EMBL" id="NXT15620.1"/>
    </source>
</evidence>
<name>A0A7L3AD53_9PASE</name>
<feature type="coiled-coil region" evidence="1">
    <location>
        <begin position="108"/>
        <end position="135"/>
    </location>
</feature>
<keyword evidence="3" id="KW-1185">Reference proteome</keyword>
<protein>
    <submittedName>
        <fullName evidence="2">PO22 protein</fullName>
    </submittedName>
</protein>
<dbReference type="Proteomes" id="UP000553798">
    <property type="component" value="Unassembled WGS sequence"/>
</dbReference>